<feature type="region of interest" description="Disordered" evidence="4">
    <location>
        <begin position="136"/>
        <end position="173"/>
    </location>
</feature>
<dbReference type="OrthoDB" id="5274873at2759"/>
<dbReference type="Gene3D" id="3.30.160.20">
    <property type="match status" value="1"/>
</dbReference>
<keyword evidence="7" id="KW-1185">Reference proteome</keyword>
<dbReference type="SUPFAM" id="SSF54768">
    <property type="entry name" value="dsRNA-binding domain-like"/>
    <property type="match status" value="1"/>
</dbReference>
<sequence>MSVVVYWCASFFQDDSGLYKNLLQELALKEGFSLPIYKTLRSGASHLPTFFSTVEIELDIFHGKAAKTKKQAEMNAAKVAYYGLKERRLSRSTEFLSLDCQEKGALECTSPSSHSIVTVDLQQTLKPKGPLVSTLSIRSKEHAEESRDVDHERIARRSEEHAEDTRGGDQEADSAEVISVNANASTHHFIPSPPKPDFESSSSTDMVYARLRDPFPSSPSSPEDSSSSPTKPSECSAVASNMEVPTGMGSFLLCNRVRVYPRRPDMAFPKGITLLPISDDKWVAVSLDFPNQEGN</sequence>
<dbReference type="Proteomes" id="UP000655225">
    <property type="component" value="Unassembled WGS sequence"/>
</dbReference>
<evidence type="ECO:0000313" key="6">
    <source>
        <dbReference type="EMBL" id="KAF8403449.1"/>
    </source>
</evidence>
<comment type="caution">
    <text evidence="6">The sequence shown here is derived from an EMBL/GenBank/DDBJ whole genome shotgun (WGS) entry which is preliminary data.</text>
</comment>
<feature type="region of interest" description="Disordered" evidence="4">
    <location>
        <begin position="211"/>
        <end position="237"/>
    </location>
</feature>
<dbReference type="Pfam" id="PF00035">
    <property type="entry name" value="dsrm"/>
    <property type="match status" value="1"/>
</dbReference>
<evidence type="ECO:0000256" key="2">
    <source>
        <dbReference type="ARBA" id="ARBA00022884"/>
    </source>
</evidence>
<gene>
    <name evidence="6" type="ORF">HHK36_011553</name>
</gene>
<evidence type="ECO:0000256" key="1">
    <source>
        <dbReference type="ARBA" id="ARBA00022737"/>
    </source>
</evidence>
<dbReference type="PANTHER" id="PTHR46031:SF38">
    <property type="entry name" value="DRBM DOMAIN-CONTAINING PROTEIN"/>
    <property type="match status" value="1"/>
</dbReference>
<keyword evidence="1" id="KW-0677">Repeat</keyword>
<dbReference type="InterPro" id="IPR014720">
    <property type="entry name" value="dsRBD_dom"/>
</dbReference>
<feature type="domain" description="DRBM" evidence="5">
    <location>
        <begin position="18"/>
        <end position="86"/>
    </location>
</feature>
<dbReference type="PANTHER" id="PTHR46031">
    <property type="match status" value="1"/>
</dbReference>
<organism evidence="6 7">
    <name type="scientific">Tetracentron sinense</name>
    <name type="common">Spur-leaf</name>
    <dbReference type="NCBI Taxonomy" id="13715"/>
    <lineage>
        <taxon>Eukaryota</taxon>
        <taxon>Viridiplantae</taxon>
        <taxon>Streptophyta</taxon>
        <taxon>Embryophyta</taxon>
        <taxon>Tracheophyta</taxon>
        <taxon>Spermatophyta</taxon>
        <taxon>Magnoliopsida</taxon>
        <taxon>Trochodendrales</taxon>
        <taxon>Trochodendraceae</taxon>
        <taxon>Tetracentron</taxon>
    </lineage>
</organism>
<evidence type="ECO:0000313" key="7">
    <source>
        <dbReference type="Proteomes" id="UP000655225"/>
    </source>
</evidence>
<keyword evidence="2 3" id="KW-0694">RNA-binding</keyword>
<dbReference type="GO" id="GO:0003723">
    <property type="term" value="F:RNA binding"/>
    <property type="evidence" value="ECO:0007669"/>
    <property type="project" value="UniProtKB-UniRule"/>
</dbReference>
<proteinExistence type="predicted"/>
<dbReference type="EMBL" id="JABCRI010000007">
    <property type="protein sequence ID" value="KAF8403449.1"/>
    <property type="molecule type" value="Genomic_DNA"/>
</dbReference>
<evidence type="ECO:0000256" key="3">
    <source>
        <dbReference type="PROSITE-ProRule" id="PRU00266"/>
    </source>
</evidence>
<reference evidence="6 7" key="1">
    <citation type="submission" date="2020-04" db="EMBL/GenBank/DDBJ databases">
        <title>Plant Genome Project.</title>
        <authorList>
            <person name="Zhang R.-G."/>
        </authorList>
    </citation>
    <scope>NUCLEOTIDE SEQUENCE [LARGE SCALE GENOMIC DNA]</scope>
    <source>
        <strain evidence="6">YNK0</strain>
        <tissue evidence="6">Leaf</tissue>
    </source>
</reference>
<feature type="compositionally biased region" description="Basic and acidic residues" evidence="4">
    <location>
        <begin position="138"/>
        <end position="169"/>
    </location>
</feature>
<feature type="compositionally biased region" description="Low complexity" evidence="4">
    <location>
        <begin position="214"/>
        <end position="236"/>
    </location>
</feature>
<dbReference type="SMART" id="SM00358">
    <property type="entry name" value="DSRM"/>
    <property type="match status" value="1"/>
</dbReference>
<protein>
    <recommendedName>
        <fullName evidence="5">DRBM domain-containing protein</fullName>
    </recommendedName>
</protein>
<dbReference type="AlphaFoldDB" id="A0A834Z8H7"/>
<accession>A0A834Z8H7</accession>
<name>A0A834Z8H7_TETSI</name>
<evidence type="ECO:0000256" key="4">
    <source>
        <dbReference type="SAM" id="MobiDB-lite"/>
    </source>
</evidence>
<dbReference type="PROSITE" id="PS50137">
    <property type="entry name" value="DS_RBD"/>
    <property type="match status" value="1"/>
</dbReference>
<evidence type="ECO:0000259" key="5">
    <source>
        <dbReference type="PROSITE" id="PS50137"/>
    </source>
</evidence>